<dbReference type="SUPFAM" id="SSF47336">
    <property type="entry name" value="ACP-like"/>
    <property type="match status" value="1"/>
</dbReference>
<keyword evidence="2" id="KW-0597">Phosphoprotein</keyword>
<dbReference type="PANTHER" id="PTHR45527">
    <property type="entry name" value="NONRIBOSOMAL PEPTIDE SYNTHETASE"/>
    <property type="match status" value="1"/>
</dbReference>
<keyword evidence="1" id="KW-0596">Phosphopantetheine</keyword>
<dbReference type="FunFam" id="3.40.50.12780:FF:000014">
    <property type="entry name" value="Nonribosomal peptide synthetase 1"/>
    <property type="match status" value="1"/>
</dbReference>
<dbReference type="Gene3D" id="3.40.50.12780">
    <property type="entry name" value="N-terminal domain of ligase-like"/>
    <property type="match status" value="1"/>
</dbReference>
<dbReference type="InterPro" id="IPR000873">
    <property type="entry name" value="AMP-dep_synth/lig_dom"/>
</dbReference>
<accession>A0A179GPY5</accession>
<evidence type="ECO:0000259" key="6">
    <source>
        <dbReference type="Pfam" id="PF00550"/>
    </source>
</evidence>
<reference evidence="7 8" key="1">
    <citation type="submission" date="2016-01" db="EMBL/GenBank/DDBJ databases">
        <title>Biosynthesis of antibiotic leucinostatins and their inhibition on Phytophthora in bio-control Purpureocillium lilacinum.</title>
        <authorList>
            <person name="Wang G."/>
            <person name="Liu Z."/>
            <person name="Lin R."/>
            <person name="Li E."/>
            <person name="Mao Z."/>
            <person name="Ling J."/>
            <person name="Yin W."/>
            <person name="Xie B."/>
        </authorList>
    </citation>
    <scope>NUCLEOTIDE SEQUENCE [LARGE SCALE GENOMIC DNA]</scope>
    <source>
        <strain evidence="7">PLBJ-1</strain>
    </source>
</reference>
<evidence type="ECO:0000256" key="3">
    <source>
        <dbReference type="ARBA" id="ARBA00022598"/>
    </source>
</evidence>
<evidence type="ECO:0000256" key="2">
    <source>
        <dbReference type="ARBA" id="ARBA00022553"/>
    </source>
</evidence>
<dbReference type="OrthoDB" id="4895341at2759"/>
<evidence type="ECO:0000256" key="1">
    <source>
        <dbReference type="ARBA" id="ARBA00022450"/>
    </source>
</evidence>
<dbReference type="AlphaFoldDB" id="A0A179GPY5"/>
<comment type="caution">
    <text evidence="7">The sequence shown here is derived from an EMBL/GenBank/DDBJ whole genome shotgun (WGS) entry which is preliminary data.</text>
</comment>
<keyword evidence="3" id="KW-0436">Ligase</keyword>
<dbReference type="GO" id="GO:0005737">
    <property type="term" value="C:cytoplasm"/>
    <property type="evidence" value="ECO:0007669"/>
    <property type="project" value="TreeGrafter"/>
</dbReference>
<feature type="region of interest" description="Disordered" evidence="4">
    <location>
        <begin position="1"/>
        <end position="36"/>
    </location>
</feature>
<evidence type="ECO:0000259" key="5">
    <source>
        <dbReference type="Pfam" id="PF00501"/>
    </source>
</evidence>
<dbReference type="GO" id="GO:0016874">
    <property type="term" value="F:ligase activity"/>
    <property type="evidence" value="ECO:0007669"/>
    <property type="project" value="UniProtKB-KW"/>
</dbReference>
<gene>
    <name evidence="7" type="ORF">VFPBJ_05582</name>
</gene>
<feature type="domain" description="Carrier" evidence="6">
    <location>
        <begin position="626"/>
        <end position="668"/>
    </location>
</feature>
<feature type="compositionally biased region" description="Basic and acidic residues" evidence="4">
    <location>
        <begin position="1"/>
        <end position="10"/>
    </location>
</feature>
<dbReference type="EMBL" id="LSBH01000004">
    <property type="protein sequence ID" value="OAQ79997.1"/>
    <property type="molecule type" value="Genomic_DNA"/>
</dbReference>
<sequence length="676" mass="73257">MAPHSSEAELKQPAANGWLSGQDDLSAAPTKEEPISQSDLDKIWRWNSIVPEAEERCVHEMIQYQAQARPSAPAVCAWDGNLTYHELDHLATVLAGQLVDLGVKPNMLVPLCFEKSMWTTVAMLGVMKAGGAFMLLDPSLPEQRLQCMVREANTSLLVSSAGEHALASQLCPKTLVVDHGYFHDNVDSQPTRSLPDSDPNSIIYVVFTSGTTGTPKGAIITHKSSASGHRHQIAGLGYTAESRVYDFSAYSFDISIYNALTTLVAGGCLCVPKEQDRKSNLAGSINSLRANTISLTPSVARLLSPDDLPDLKTMILGGEAIHVGDIEPWWGRVFTAYGPSECTPTSMMNLRPSSPEEACRLGRGVGVVTWVFDQHDHNSLLPPGCVGELLLEGPLVGLGYLNDPKKTAAAFIEDPTWLLRGSSGRPGRRGRLYKTGDLVKYAEDGSLVFVGRNDSQVKIRGQRVELGEVERAVQDCVSVASQVVAETLVPAKDGSSPALAAFIRMDGLAMAESGLSMLSITEDSRKKLEELIPSYMVPTVFFSIGEFPMTPTGKTDRRRLREMGESFSETMTEKPLEESTEVDAPILESEQPAFALAQKVAAMLPPWRQRDMTANGGSGYEDICLFPSGLDSINMMALAYFIAQQFQVEIDLEVLMDPSTSIRGLAGLVTDSQAAS</sequence>
<evidence type="ECO:0000256" key="4">
    <source>
        <dbReference type="SAM" id="MobiDB-lite"/>
    </source>
</evidence>
<dbReference type="InterPro" id="IPR020845">
    <property type="entry name" value="AMP-binding_CS"/>
</dbReference>
<protein>
    <submittedName>
        <fullName evidence="7">Acetyl-CoA synthetase-like protein</fullName>
    </submittedName>
</protein>
<dbReference type="PANTHER" id="PTHR45527:SF1">
    <property type="entry name" value="FATTY ACID SYNTHASE"/>
    <property type="match status" value="1"/>
</dbReference>
<evidence type="ECO:0000313" key="8">
    <source>
        <dbReference type="Proteomes" id="UP000078240"/>
    </source>
</evidence>
<dbReference type="InterPro" id="IPR009081">
    <property type="entry name" value="PP-bd_ACP"/>
</dbReference>
<dbReference type="PROSITE" id="PS00455">
    <property type="entry name" value="AMP_BINDING"/>
    <property type="match status" value="1"/>
</dbReference>
<name>A0A179GPY5_PURLI</name>
<dbReference type="NCBIfam" id="TIGR01733">
    <property type="entry name" value="AA-adenyl-dom"/>
    <property type="match status" value="1"/>
</dbReference>
<dbReference type="GO" id="GO:0043041">
    <property type="term" value="P:amino acid activation for nonribosomal peptide biosynthetic process"/>
    <property type="evidence" value="ECO:0007669"/>
    <property type="project" value="TreeGrafter"/>
</dbReference>
<proteinExistence type="predicted"/>
<dbReference type="CDD" id="cd05918">
    <property type="entry name" value="A_NRPS_SidN3_like"/>
    <property type="match status" value="1"/>
</dbReference>
<dbReference type="FunFam" id="3.30.300.30:FF:000015">
    <property type="entry name" value="Nonribosomal peptide synthase SidD"/>
    <property type="match status" value="1"/>
</dbReference>
<dbReference type="InterPro" id="IPR036736">
    <property type="entry name" value="ACP-like_sf"/>
</dbReference>
<dbReference type="Gene3D" id="3.30.300.30">
    <property type="match status" value="1"/>
</dbReference>
<evidence type="ECO:0000313" key="7">
    <source>
        <dbReference type="EMBL" id="OAQ79997.1"/>
    </source>
</evidence>
<feature type="domain" description="AMP-dependent synthetase/ligase" evidence="5">
    <location>
        <begin position="63"/>
        <end position="401"/>
    </location>
</feature>
<dbReference type="Pfam" id="PF00501">
    <property type="entry name" value="AMP-binding"/>
    <property type="match status" value="1"/>
</dbReference>
<dbReference type="InterPro" id="IPR042099">
    <property type="entry name" value="ANL_N_sf"/>
</dbReference>
<dbReference type="GO" id="GO:0044550">
    <property type="term" value="P:secondary metabolite biosynthetic process"/>
    <property type="evidence" value="ECO:0007669"/>
    <property type="project" value="TreeGrafter"/>
</dbReference>
<dbReference type="Proteomes" id="UP000078240">
    <property type="component" value="Unassembled WGS sequence"/>
</dbReference>
<dbReference type="InterPro" id="IPR045851">
    <property type="entry name" value="AMP-bd_C_sf"/>
</dbReference>
<organism evidence="7 8">
    <name type="scientific">Purpureocillium lilacinum</name>
    <name type="common">Paecilomyces lilacinus</name>
    <dbReference type="NCBI Taxonomy" id="33203"/>
    <lineage>
        <taxon>Eukaryota</taxon>
        <taxon>Fungi</taxon>
        <taxon>Dikarya</taxon>
        <taxon>Ascomycota</taxon>
        <taxon>Pezizomycotina</taxon>
        <taxon>Sordariomycetes</taxon>
        <taxon>Hypocreomycetidae</taxon>
        <taxon>Hypocreales</taxon>
        <taxon>Ophiocordycipitaceae</taxon>
        <taxon>Purpureocillium</taxon>
    </lineage>
</organism>
<dbReference type="Pfam" id="PF00550">
    <property type="entry name" value="PP-binding"/>
    <property type="match status" value="1"/>
</dbReference>
<dbReference type="InterPro" id="IPR010071">
    <property type="entry name" value="AA_adenyl_dom"/>
</dbReference>
<dbReference type="GO" id="GO:0031177">
    <property type="term" value="F:phosphopantetheine binding"/>
    <property type="evidence" value="ECO:0007669"/>
    <property type="project" value="TreeGrafter"/>
</dbReference>
<dbReference type="SUPFAM" id="SSF56801">
    <property type="entry name" value="Acetyl-CoA synthetase-like"/>
    <property type="match status" value="1"/>
</dbReference>